<evidence type="ECO:0000313" key="1">
    <source>
        <dbReference type="EMBL" id="VEU74215.1"/>
    </source>
</evidence>
<organism evidence="1 2">
    <name type="scientific">Mycoplasmopsis citelli</name>
    <dbReference type="NCBI Taxonomy" id="171281"/>
    <lineage>
        <taxon>Bacteria</taxon>
        <taxon>Bacillati</taxon>
        <taxon>Mycoplasmatota</taxon>
        <taxon>Mycoplasmoidales</taxon>
        <taxon>Metamycoplasmataceae</taxon>
        <taxon>Mycoplasmopsis</taxon>
    </lineage>
</organism>
<sequence length="48" mass="5759">MNNKNKDKNINYITYEMFVENAKRQKEAFEKHPAKAVYDEVIRLLGKK</sequence>
<dbReference type="AlphaFoldDB" id="A0A449B102"/>
<reference evidence="1 2" key="1">
    <citation type="submission" date="2019-01" db="EMBL/GenBank/DDBJ databases">
        <authorList>
            <consortium name="Pathogen Informatics"/>
        </authorList>
    </citation>
    <scope>NUCLEOTIDE SEQUENCE [LARGE SCALE GENOMIC DNA]</scope>
    <source>
        <strain evidence="1 2">NCTC10181</strain>
    </source>
</reference>
<keyword evidence="2" id="KW-1185">Reference proteome</keyword>
<proteinExistence type="predicted"/>
<evidence type="ECO:0000313" key="2">
    <source>
        <dbReference type="Proteomes" id="UP000290985"/>
    </source>
</evidence>
<accession>A0A449B102</accession>
<dbReference type="RefSeq" id="WP_165177486.1">
    <property type="nucleotide sequence ID" value="NZ_CP101807.1"/>
</dbReference>
<dbReference type="EMBL" id="LR215036">
    <property type="protein sequence ID" value="VEU74215.1"/>
    <property type="molecule type" value="Genomic_DNA"/>
</dbReference>
<protein>
    <submittedName>
        <fullName evidence="1">Uncharacterized protein</fullName>
    </submittedName>
</protein>
<dbReference type="Proteomes" id="UP000290985">
    <property type="component" value="Chromosome"/>
</dbReference>
<dbReference type="KEGG" id="mcit:NCTC10181_00045"/>
<name>A0A449B102_9BACT</name>
<gene>
    <name evidence="1" type="ORF">NCTC10181_00045</name>
</gene>